<dbReference type="PRINTS" id="PR01651">
    <property type="entry name" value="SECGEXPORT"/>
</dbReference>
<dbReference type="InterPro" id="IPR004692">
    <property type="entry name" value="SecG"/>
</dbReference>
<feature type="transmembrane region" description="Helical" evidence="9">
    <location>
        <begin position="51"/>
        <end position="72"/>
    </location>
</feature>
<dbReference type="GO" id="GO:0015450">
    <property type="term" value="F:protein-transporting ATPase activity"/>
    <property type="evidence" value="ECO:0007669"/>
    <property type="project" value="UniProtKB-UniRule"/>
</dbReference>
<evidence type="ECO:0000256" key="6">
    <source>
        <dbReference type="ARBA" id="ARBA00022989"/>
    </source>
</evidence>
<organism evidence="10 11">
    <name type="scientific">Candidatus Shapirobacteria bacterium CG03_land_8_20_14_0_80_40_19</name>
    <dbReference type="NCBI Taxonomy" id="1974880"/>
    <lineage>
        <taxon>Bacteria</taxon>
        <taxon>Candidatus Shapironibacteriota</taxon>
    </lineage>
</organism>
<keyword evidence="6 9" id="KW-1133">Transmembrane helix</keyword>
<reference evidence="11" key="1">
    <citation type="submission" date="2017-09" db="EMBL/GenBank/DDBJ databases">
        <title>Depth-based differentiation of microbial function through sediment-hosted aquifers and enrichment of novel symbionts in the deep terrestrial subsurface.</title>
        <authorList>
            <person name="Probst A.J."/>
            <person name="Ladd B."/>
            <person name="Jarett J.K."/>
            <person name="Geller-Mcgrath D.E."/>
            <person name="Sieber C.M.K."/>
            <person name="Emerson J.B."/>
            <person name="Anantharaman K."/>
            <person name="Thomas B.C."/>
            <person name="Malmstrom R."/>
            <person name="Stieglmeier M."/>
            <person name="Klingl A."/>
            <person name="Woyke T."/>
            <person name="Ryan C.M."/>
            <person name="Banfield J.F."/>
        </authorList>
    </citation>
    <scope>NUCLEOTIDE SEQUENCE [LARGE SCALE GENOMIC DNA]</scope>
</reference>
<comment type="caution">
    <text evidence="10">The sequence shown here is derived from an EMBL/GenBank/DDBJ whole genome shotgun (WGS) entry which is preliminary data.</text>
</comment>
<dbReference type="EMBL" id="PEVD01000001">
    <property type="protein sequence ID" value="PIV02249.1"/>
    <property type="molecule type" value="Genomic_DNA"/>
</dbReference>
<evidence type="ECO:0000256" key="7">
    <source>
        <dbReference type="ARBA" id="ARBA00023010"/>
    </source>
</evidence>
<evidence type="ECO:0000256" key="9">
    <source>
        <dbReference type="RuleBase" id="RU365087"/>
    </source>
</evidence>
<dbReference type="GO" id="GO:0009306">
    <property type="term" value="P:protein secretion"/>
    <property type="evidence" value="ECO:0007669"/>
    <property type="project" value="UniProtKB-UniRule"/>
</dbReference>
<comment type="similarity">
    <text evidence="2 9">Belongs to the SecG family.</text>
</comment>
<dbReference type="GO" id="GO:0005886">
    <property type="term" value="C:plasma membrane"/>
    <property type="evidence" value="ECO:0007669"/>
    <property type="project" value="UniProtKB-SubCell"/>
</dbReference>
<evidence type="ECO:0000256" key="3">
    <source>
        <dbReference type="ARBA" id="ARBA00022448"/>
    </source>
</evidence>
<evidence type="ECO:0000256" key="4">
    <source>
        <dbReference type="ARBA" id="ARBA00022692"/>
    </source>
</evidence>
<evidence type="ECO:0000256" key="8">
    <source>
        <dbReference type="ARBA" id="ARBA00023136"/>
    </source>
</evidence>
<keyword evidence="3 9" id="KW-0813">Transport</keyword>
<sequence length="73" mass="7920">MTKNILLVIQIILSLFLIFLIVVQSKGSGISSSLMGGSQIYSTKRGVEKAVFNITILIAVLFFISSVFLLAVN</sequence>
<keyword evidence="8 9" id="KW-0472">Membrane</keyword>
<keyword evidence="5 9" id="KW-0653">Protein transport</keyword>
<comment type="subcellular location">
    <subcellularLocation>
        <location evidence="9">Cell membrane</location>
        <topology evidence="9">Multi-pass membrane protein</topology>
    </subcellularLocation>
    <subcellularLocation>
        <location evidence="1">Membrane</location>
        <topology evidence="1">Multi-pass membrane protein</topology>
    </subcellularLocation>
</comment>
<gene>
    <name evidence="10" type="primary">secG</name>
    <name evidence="10" type="ORF">COS55_00010</name>
</gene>
<keyword evidence="7 9" id="KW-0811">Translocation</keyword>
<accession>A0A2M7BGN5</accession>
<evidence type="ECO:0000256" key="1">
    <source>
        <dbReference type="ARBA" id="ARBA00004141"/>
    </source>
</evidence>
<dbReference type="Proteomes" id="UP000230399">
    <property type="component" value="Unassembled WGS sequence"/>
</dbReference>
<comment type="caution">
    <text evidence="9">Lacks conserved residue(s) required for the propagation of feature annotation.</text>
</comment>
<evidence type="ECO:0000313" key="10">
    <source>
        <dbReference type="EMBL" id="PIV02249.1"/>
    </source>
</evidence>
<keyword evidence="4 9" id="KW-0812">Transmembrane</keyword>
<dbReference type="AlphaFoldDB" id="A0A2M7BGN5"/>
<evidence type="ECO:0000256" key="5">
    <source>
        <dbReference type="ARBA" id="ARBA00022927"/>
    </source>
</evidence>
<evidence type="ECO:0000313" key="11">
    <source>
        <dbReference type="Proteomes" id="UP000230399"/>
    </source>
</evidence>
<evidence type="ECO:0000256" key="2">
    <source>
        <dbReference type="ARBA" id="ARBA00008445"/>
    </source>
</evidence>
<dbReference type="NCBIfam" id="TIGR00810">
    <property type="entry name" value="secG"/>
    <property type="match status" value="1"/>
</dbReference>
<protein>
    <recommendedName>
        <fullName evidence="9">Protein-export membrane protein SecG</fullName>
    </recommendedName>
</protein>
<proteinExistence type="inferred from homology"/>
<keyword evidence="9" id="KW-1003">Cell membrane</keyword>
<comment type="function">
    <text evidence="9">Involved in protein export. Participates in an early event of protein translocation.</text>
</comment>
<dbReference type="Pfam" id="PF03840">
    <property type="entry name" value="SecG"/>
    <property type="match status" value="1"/>
</dbReference>
<name>A0A2M7BGN5_9BACT</name>